<dbReference type="Proteomes" id="UP001595075">
    <property type="component" value="Unassembled WGS sequence"/>
</dbReference>
<feature type="region of interest" description="Disordered" evidence="1">
    <location>
        <begin position="121"/>
        <end position="143"/>
    </location>
</feature>
<accession>A0ABR4CGN3</accession>
<name>A0ABR4CGN3_9HELO</name>
<organism evidence="2 3">
    <name type="scientific">Oculimacula yallundae</name>
    <dbReference type="NCBI Taxonomy" id="86028"/>
    <lineage>
        <taxon>Eukaryota</taxon>
        <taxon>Fungi</taxon>
        <taxon>Dikarya</taxon>
        <taxon>Ascomycota</taxon>
        <taxon>Pezizomycotina</taxon>
        <taxon>Leotiomycetes</taxon>
        <taxon>Helotiales</taxon>
        <taxon>Ploettnerulaceae</taxon>
        <taxon>Oculimacula</taxon>
    </lineage>
</organism>
<protein>
    <submittedName>
        <fullName evidence="2">Uncharacterized protein</fullName>
    </submittedName>
</protein>
<proteinExistence type="predicted"/>
<dbReference type="EMBL" id="JAZHXI010000008">
    <property type="protein sequence ID" value="KAL2069127.1"/>
    <property type="molecule type" value="Genomic_DNA"/>
</dbReference>
<keyword evidence="3" id="KW-1185">Reference proteome</keyword>
<evidence type="ECO:0000313" key="2">
    <source>
        <dbReference type="EMBL" id="KAL2069127.1"/>
    </source>
</evidence>
<sequence length="143" mass="16029">MGQKEAFTVQSVCDREQEKSKRGTMNDLSPNPRPEQPAKQGRESPARKKAANVIEPPPHARIPPCYQANPHPDVSHNHHHPSPISTPVVQYQNPSMSDDCTGGGNINPLFRVVFSILEKKRARSNQRKIPNGEKEHQNTNQDN</sequence>
<gene>
    <name evidence="2" type="ORF">VTL71DRAFT_15465</name>
</gene>
<evidence type="ECO:0000313" key="3">
    <source>
        <dbReference type="Proteomes" id="UP001595075"/>
    </source>
</evidence>
<comment type="caution">
    <text evidence="2">The sequence shown here is derived from an EMBL/GenBank/DDBJ whole genome shotgun (WGS) entry which is preliminary data.</text>
</comment>
<feature type="region of interest" description="Disordered" evidence="1">
    <location>
        <begin position="1"/>
        <end position="104"/>
    </location>
</feature>
<feature type="compositionally biased region" description="Polar residues" evidence="1">
    <location>
        <begin position="83"/>
        <end position="98"/>
    </location>
</feature>
<reference evidence="2 3" key="1">
    <citation type="journal article" date="2024" name="Commun. Biol.">
        <title>Comparative genomic analysis of thermophilic fungi reveals convergent evolutionary adaptations and gene losses.</title>
        <authorList>
            <person name="Steindorff A.S."/>
            <person name="Aguilar-Pontes M.V."/>
            <person name="Robinson A.J."/>
            <person name="Andreopoulos B."/>
            <person name="LaButti K."/>
            <person name="Kuo A."/>
            <person name="Mondo S."/>
            <person name="Riley R."/>
            <person name="Otillar R."/>
            <person name="Haridas S."/>
            <person name="Lipzen A."/>
            <person name="Grimwood J."/>
            <person name="Schmutz J."/>
            <person name="Clum A."/>
            <person name="Reid I.D."/>
            <person name="Moisan M.C."/>
            <person name="Butler G."/>
            <person name="Nguyen T.T.M."/>
            <person name="Dewar K."/>
            <person name="Conant G."/>
            <person name="Drula E."/>
            <person name="Henrissat B."/>
            <person name="Hansel C."/>
            <person name="Singer S."/>
            <person name="Hutchinson M.I."/>
            <person name="de Vries R.P."/>
            <person name="Natvig D.O."/>
            <person name="Powell A.J."/>
            <person name="Tsang A."/>
            <person name="Grigoriev I.V."/>
        </authorList>
    </citation>
    <scope>NUCLEOTIDE SEQUENCE [LARGE SCALE GENOMIC DNA]</scope>
    <source>
        <strain evidence="2 3">CBS 494.80</strain>
    </source>
</reference>
<evidence type="ECO:0000256" key="1">
    <source>
        <dbReference type="SAM" id="MobiDB-lite"/>
    </source>
</evidence>